<organism evidence="1 2">
    <name type="scientific">Trichonephila clavipes</name>
    <name type="common">Golden silk orbweaver</name>
    <name type="synonym">Nephila clavipes</name>
    <dbReference type="NCBI Taxonomy" id="2585209"/>
    <lineage>
        <taxon>Eukaryota</taxon>
        <taxon>Metazoa</taxon>
        <taxon>Ecdysozoa</taxon>
        <taxon>Arthropoda</taxon>
        <taxon>Chelicerata</taxon>
        <taxon>Arachnida</taxon>
        <taxon>Araneae</taxon>
        <taxon>Araneomorphae</taxon>
        <taxon>Entelegynae</taxon>
        <taxon>Araneoidea</taxon>
        <taxon>Nephilidae</taxon>
        <taxon>Trichonephila</taxon>
    </lineage>
</organism>
<name>A0A8X6RC95_TRICX</name>
<accession>A0A8X6RC95</accession>
<comment type="caution">
    <text evidence="1">The sequence shown here is derived from an EMBL/GenBank/DDBJ whole genome shotgun (WGS) entry which is preliminary data.</text>
</comment>
<dbReference type="EMBL" id="BMAU01021067">
    <property type="protein sequence ID" value="GFX89106.1"/>
    <property type="molecule type" value="Genomic_DNA"/>
</dbReference>
<keyword evidence="2" id="KW-1185">Reference proteome</keyword>
<gene>
    <name evidence="1" type="ORF">TNCV_2854051</name>
</gene>
<reference evidence="1" key="1">
    <citation type="submission" date="2020-08" db="EMBL/GenBank/DDBJ databases">
        <title>Multicomponent nature underlies the extraordinary mechanical properties of spider dragline silk.</title>
        <authorList>
            <person name="Kono N."/>
            <person name="Nakamura H."/>
            <person name="Mori M."/>
            <person name="Yoshida Y."/>
            <person name="Ohtoshi R."/>
            <person name="Malay A.D."/>
            <person name="Moran D.A.P."/>
            <person name="Tomita M."/>
            <person name="Numata K."/>
            <person name="Arakawa K."/>
        </authorList>
    </citation>
    <scope>NUCLEOTIDE SEQUENCE</scope>
</reference>
<proteinExistence type="predicted"/>
<dbReference type="AlphaFoldDB" id="A0A8X6RC95"/>
<evidence type="ECO:0000313" key="2">
    <source>
        <dbReference type="Proteomes" id="UP000887159"/>
    </source>
</evidence>
<protein>
    <submittedName>
        <fullName evidence="1">Uncharacterized protein</fullName>
    </submittedName>
</protein>
<evidence type="ECO:0000313" key="1">
    <source>
        <dbReference type="EMBL" id="GFX89106.1"/>
    </source>
</evidence>
<sequence length="90" mass="10634">MTAIADEQLDDWKKDRYVALVGKRNRNFTPVQIATNLATAFGTHVSRLHQVDLYPRKSVEFIPLQPRHPRERLRWCKRTCWLGSPKFDLE</sequence>
<dbReference type="Proteomes" id="UP000887159">
    <property type="component" value="Unassembled WGS sequence"/>
</dbReference>